<dbReference type="AlphaFoldDB" id="A0A226WTP1"/>
<accession>A0A226WTP1</accession>
<sequence>MERDTRVYIELSAGRTARDFMTAPVRQRRRSGVHTPDLQRY</sequence>
<evidence type="ECO:0000313" key="1">
    <source>
        <dbReference type="EMBL" id="OXC74576.1"/>
    </source>
</evidence>
<reference evidence="2" key="1">
    <citation type="submission" date="2017-01" db="EMBL/GenBank/DDBJ databases">
        <title>Genome Analysis of Deinococcus marmoris KOPRI26562.</title>
        <authorList>
            <person name="Kim J.H."/>
            <person name="Oh H.-M."/>
        </authorList>
    </citation>
    <scope>NUCLEOTIDE SEQUENCE [LARGE SCALE GENOMIC DNA]</scope>
    <source>
        <strain evidence="2">PAMC 26633</strain>
    </source>
</reference>
<name>A0A226WTP1_CABSO</name>
<dbReference type="Proteomes" id="UP000214720">
    <property type="component" value="Unassembled WGS sequence"/>
</dbReference>
<gene>
    <name evidence="1" type="ORF">BSU04_31615</name>
</gene>
<proteinExistence type="predicted"/>
<organism evidence="1 2">
    <name type="scientific">Caballeronia sordidicola</name>
    <name type="common">Burkholderia sordidicola</name>
    <dbReference type="NCBI Taxonomy" id="196367"/>
    <lineage>
        <taxon>Bacteria</taxon>
        <taxon>Pseudomonadati</taxon>
        <taxon>Pseudomonadota</taxon>
        <taxon>Betaproteobacteria</taxon>
        <taxon>Burkholderiales</taxon>
        <taxon>Burkholderiaceae</taxon>
        <taxon>Caballeronia</taxon>
    </lineage>
</organism>
<comment type="caution">
    <text evidence="1">The sequence shown here is derived from an EMBL/GenBank/DDBJ whole genome shotgun (WGS) entry which is preliminary data.</text>
</comment>
<evidence type="ECO:0000313" key="2">
    <source>
        <dbReference type="Proteomes" id="UP000214720"/>
    </source>
</evidence>
<dbReference type="EMBL" id="MTHB01000209">
    <property type="protein sequence ID" value="OXC74576.1"/>
    <property type="molecule type" value="Genomic_DNA"/>
</dbReference>
<protein>
    <submittedName>
        <fullName evidence="1">Uncharacterized protein</fullName>
    </submittedName>
</protein>